<evidence type="ECO:0000313" key="2">
    <source>
        <dbReference type="EMBL" id="TWR25121.1"/>
    </source>
</evidence>
<name>A0A563U236_9SPHI</name>
<reference evidence="2 3" key="1">
    <citation type="submission" date="2019-07" db="EMBL/GenBank/DDBJ databases">
        <authorList>
            <person name="Kim J."/>
        </authorList>
    </citation>
    <scope>NUCLEOTIDE SEQUENCE [LARGE SCALE GENOMIC DNA]</scope>
    <source>
        <strain evidence="3">dk17</strain>
    </source>
</reference>
<feature type="transmembrane region" description="Helical" evidence="1">
    <location>
        <begin position="110"/>
        <end position="130"/>
    </location>
</feature>
<proteinExistence type="predicted"/>
<keyword evidence="1" id="KW-0812">Transmembrane</keyword>
<gene>
    <name evidence="2" type="ORF">FPZ43_16735</name>
</gene>
<keyword evidence="3" id="KW-1185">Reference proteome</keyword>
<feature type="transmembrane region" description="Helical" evidence="1">
    <location>
        <begin position="21"/>
        <end position="42"/>
    </location>
</feature>
<keyword evidence="1" id="KW-0472">Membrane</keyword>
<dbReference type="Pfam" id="PF07843">
    <property type="entry name" value="DUF1634"/>
    <property type="match status" value="1"/>
</dbReference>
<evidence type="ECO:0000313" key="3">
    <source>
        <dbReference type="Proteomes" id="UP000320042"/>
    </source>
</evidence>
<keyword evidence="1" id="KW-1133">Transmembrane helix</keyword>
<dbReference type="InterPro" id="IPR012861">
    <property type="entry name" value="DUF1634"/>
</dbReference>
<dbReference type="AlphaFoldDB" id="A0A563U236"/>
<sequence>MKKTISGIFNDKDVEQLVGQMLRYGVITASIVAFVGGVIYLLHFGQAPIPNYHDFKGEGAGYTTFSGIFKGALAFNATEVIQLGVLVLIATPILRIAMSLVAFAVEKDKLYVFITLIVLCVIMTSIFGGLKV</sequence>
<dbReference type="Proteomes" id="UP000320042">
    <property type="component" value="Unassembled WGS sequence"/>
</dbReference>
<dbReference type="EMBL" id="VOEJ01000009">
    <property type="protein sequence ID" value="TWR25121.1"/>
    <property type="molecule type" value="Genomic_DNA"/>
</dbReference>
<protein>
    <submittedName>
        <fullName evidence="2">DUF1634 domain-containing protein</fullName>
    </submittedName>
</protein>
<dbReference type="OrthoDB" id="1072981at2"/>
<comment type="caution">
    <text evidence="2">The sequence shown here is derived from an EMBL/GenBank/DDBJ whole genome shotgun (WGS) entry which is preliminary data.</text>
</comment>
<accession>A0A563U236</accession>
<organism evidence="2 3">
    <name type="scientific">Mucilaginibacter pallidiroseus</name>
    <dbReference type="NCBI Taxonomy" id="2599295"/>
    <lineage>
        <taxon>Bacteria</taxon>
        <taxon>Pseudomonadati</taxon>
        <taxon>Bacteroidota</taxon>
        <taxon>Sphingobacteriia</taxon>
        <taxon>Sphingobacteriales</taxon>
        <taxon>Sphingobacteriaceae</taxon>
        <taxon>Mucilaginibacter</taxon>
    </lineage>
</organism>
<dbReference type="RefSeq" id="WP_146383091.1">
    <property type="nucleotide sequence ID" value="NZ_VOEJ01000009.1"/>
</dbReference>
<evidence type="ECO:0000256" key="1">
    <source>
        <dbReference type="SAM" id="Phobius"/>
    </source>
</evidence>
<feature type="transmembrane region" description="Helical" evidence="1">
    <location>
        <begin position="80"/>
        <end position="103"/>
    </location>
</feature>